<reference evidence="1" key="1">
    <citation type="submission" date="2023-06" db="EMBL/GenBank/DDBJ databases">
        <title>Multi-omics analyses reveal the molecular pathogenesis toolkit of Lasiodiplodia hormozganensis, a cross-kingdom pathogen.</title>
        <authorList>
            <person name="Felix C."/>
            <person name="Meneses R."/>
            <person name="Goncalves M.F.M."/>
            <person name="Tilleman L."/>
            <person name="Duarte A.S."/>
            <person name="Jorrin-Novo J.V."/>
            <person name="Van De Peer Y."/>
            <person name="Deforce D."/>
            <person name="Van Nieuwerburgh F."/>
            <person name="Esteves A.C."/>
            <person name="Alves A."/>
        </authorList>
    </citation>
    <scope>NUCLEOTIDE SEQUENCE</scope>
    <source>
        <strain evidence="1">CBS 339.90</strain>
    </source>
</reference>
<proteinExistence type="predicted"/>
<comment type="caution">
    <text evidence="1">The sequence shown here is derived from an EMBL/GenBank/DDBJ whole genome shotgun (WGS) entry which is preliminary data.</text>
</comment>
<name>A0AA40BYZ0_9PEZI</name>
<keyword evidence="2" id="KW-1185">Reference proteome</keyword>
<dbReference type="AlphaFoldDB" id="A0AA40BYZ0"/>
<evidence type="ECO:0000313" key="1">
    <source>
        <dbReference type="EMBL" id="KAK0618638.1"/>
    </source>
</evidence>
<dbReference type="EMBL" id="JAUJDW010000183">
    <property type="protein sequence ID" value="KAK0618638.1"/>
    <property type="molecule type" value="Genomic_DNA"/>
</dbReference>
<gene>
    <name evidence="1" type="ORF">DIS24_g11680</name>
</gene>
<evidence type="ECO:0000313" key="2">
    <source>
        <dbReference type="Proteomes" id="UP001175001"/>
    </source>
</evidence>
<accession>A0AA40BYZ0</accession>
<protein>
    <submittedName>
        <fullName evidence="1">Uncharacterized protein</fullName>
    </submittedName>
</protein>
<organism evidence="1 2">
    <name type="scientific">Lasiodiplodia hormozganensis</name>
    <dbReference type="NCBI Taxonomy" id="869390"/>
    <lineage>
        <taxon>Eukaryota</taxon>
        <taxon>Fungi</taxon>
        <taxon>Dikarya</taxon>
        <taxon>Ascomycota</taxon>
        <taxon>Pezizomycotina</taxon>
        <taxon>Dothideomycetes</taxon>
        <taxon>Dothideomycetes incertae sedis</taxon>
        <taxon>Botryosphaeriales</taxon>
        <taxon>Botryosphaeriaceae</taxon>
        <taxon>Lasiodiplodia</taxon>
    </lineage>
</organism>
<sequence length="131" mass="14894">MSSTIAINDGRDRVPLADSTAVRIHRSRLDWSTFMQAWTAGIIPSKDWMPSDMQVIFEGLFMALESKDGKTVRITSLLQWFEDKIDEYLLVAWRGDKIRAYRAGVKWVRPFAELCVSAVATSDMGVAPLRR</sequence>
<dbReference type="Proteomes" id="UP001175001">
    <property type="component" value="Unassembled WGS sequence"/>
</dbReference>